<proteinExistence type="predicted"/>
<dbReference type="Pfam" id="PF12715">
    <property type="entry name" value="Abhydrolase_7"/>
    <property type="match status" value="1"/>
</dbReference>
<dbReference type="GO" id="GO:0016787">
    <property type="term" value="F:hydrolase activity"/>
    <property type="evidence" value="ECO:0007669"/>
    <property type="project" value="UniProtKB-KW"/>
</dbReference>
<dbReference type="InterPro" id="IPR050261">
    <property type="entry name" value="FrsA_esterase"/>
</dbReference>
<keyword evidence="2" id="KW-1185">Reference proteome</keyword>
<reference evidence="1 2" key="1">
    <citation type="submission" date="2016-10" db="EMBL/GenBank/DDBJ databases">
        <authorList>
            <person name="de Groot N.N."/>
        </authorList>
    </citation>
    <scope>NUCLEOTIDE SEQUENCE [LARGE SCALE GENOMIC DNA]</scope>
    <source>
        <strain evidence="1 2">CGMCC 1.7727</strain>
    </source>
</reference>
<evidence type="ECO:0000313" key="1">
    <source>
        <dbReference type="EMBL" id="SER51744.1"/>
    </source>
</evidence>
<dbReference type="EMBL" id="FOGL01000005">
    <property type="protein sequence ID" value="SER51744.1"/>
    <property type="molecule type" value="Genomic_DNA"/>
</dbReference>
<dbReference type="STRING" id="531814.SAMN04487944_105151"/>
<dbReference type="Gene3D" id="3.40.50.1820">
    <property type="entry name" value="alpha/beta hydrolase"/>
    <property type="match status" value="1"/>
</dbReference>
<accession>A0A1H9PU61</accession>
<dbReference type="SUPFAM" id="SSF53474">
    <property type="entry name" value="alpha/beta-Hydrolases"/>
    <property type="match status" value="1"/>
</dbReference>
<dbReference type="OrthoDB" id="8183145at2"/>
<dbReference type="PANTHER" id="PTHR22946">
    <property type="entry name" value="DIENELACTONE HYDROLASE DOMAIN-CONTAINING PROTEIN-RELATED"/>
    <property type="match status" value="1"/>
</dbReference>
<gene>
    <name evidence="1" type="ORF">SAMN04487944_105151</name>
</gene>
<dbReference type="PANTHER" id="PTHR22946:SF8">
    <property type="entry name" value="ACETYL XYLAN ESTERASE DOMAIN-CONTAINING PROTEIN"/>
    <property type="match status" value="1"/>
</dbReference>
<organism evidence="1 2">
    <name type="scientific">Gracilibacillus ureilyticus</name>
    <dbReference type="NCBI Taxonomy" id="531814"/>
    <lineage>
        <taxon>Bacteria</taxon>
        <taxon>Bacillati</taxon>
        <taxon>Bacillota</taxon>
        <taxon>Bacilli</taxon>
        <taxon>Bacillales</taxon>
        <taxon>Bacillaceae</taxon>
        <taxon>Gracilibacillus</taxon>
    </lineage>
</organism>
<dbReference type="AlphaFoldDB" id="A0A1H9PU61"/>
<dbReference type="RefSeq" id="WP_089740213.1">
    <property type="nucleotide sequence ID" value="NZ_FOGL01000005.1"/>
</dbReference>
<dbReference type="Proteomes" id="UP000199687">
    <property type="component" value="Unassembled WGS sequence"/>
</dbReference>
<keyword evidence="1" id="KW-0378">Hydrolase</keyword>
<sequence>MNKLDQLFEQFYNQALEDSIKAVGPVERKLTLKMNLLNLLGDFSDLEEEKVAFQPEILEIKEFGEYTRELIILPVTDVLEIKMYVLTPNNDKETYPSVLALHGHGYGVKEIVGLKADGTEDEGIPGIHQHFAVQLVKRGLKVFAPEVIGFGERMLTRDVEQGKQNSCEAMATNLLMEGKTLAGLRVWEARQVLNYIEGRQDTEPGRIGMMGFSGGALVTAYTAALDPRVKATVLTGFTNTFKGSIMSMRHCIDNYVPGILNYAELPEWIALIAPRGLFVEAGINDPLFPNKHVKEAITVLEEAYQSRPEKFSYDMFEGGHEISGRKAYDWLNKQISN</sequence>
<dbReference type="InterPro" id="IPR029058">
    <property type="entry name" value="AB_hydrolase_fold"/>
</dbReference>
<protein>
    <submittedName>
        <fullName evidence="1">Dienelactone hydrolase</fullName>
    </submittedName>
</protein>
<dbReference type="InterPro" id="IPR025890">
    <property type="entry name" value="Abhydrolase_bac"/>
</dbReference>
<name>A0A1H9PU61_9BACI</name>
<evidence type="ECO:0000313" key="2">
    <source>
        <dbReference type="Proteomes" id="UP000199687"/>
    </source>
</evidence>